<dbReference type="OrthoDB" id="3184410at2759"/>
<dbReference type="InParanoid" id="A0A0C3BAW2"/>
<dbReference type="AlphaFoldDB" id="A0A0C3BAW2"/>
<feature type="compositionally biased region" description="Basic and acidic residues" evidence="1">
    <location>
        <begin position="401"/>
        <end position="421"/>
    </location>
</feature>
<evidence type="ECO:0000313" key="3">
    <source>
        <dbReference type="Proteomes" id="UP000054166"/>
    </source>
</evidence>
<reference evidence="3" key="2">
    <citation type="submission" date="2015-01" db="EMBL/GenBank/DDBJ databases">
        <title>Evolutionary Origins and Diversification of the Mycorrhizal Mutualists.</title>
        <authorList>
            <consortium name="DOE Joint Genome Institute"/>
            <consortium name="Mycorrhizal Genomics Consortium"/>
            <person name="Kohler A."/>
            <person name="Kuo A."/>
            <person name="Nagy L.G."/>
            <person name="Floudas D."/>
            <person name="Copeland A."/>
            <person name="Barry K.W."/>
            <person name="Cichocki N."/>
            <person name="Veneault-Fourrey C."/>
            <person name="LaButti K."/>
            <person name="Lindquist E.A."/>
            <person name="Lipzen A."/>
            <person name="Lundell T."/>
            <person name="Morin E."/>
            <person name="Murat C."/>
            <person name="Riley R."/>
            <person name="Ohm R."/>
            <person name="Sun H."/>
            <person name="Tunlid A."/>
            <person name="Henrissat B."/>
            <person name="Grigoriev I.V."/>
            <person name="Hibbett D.S."/>
            <person name="Martin F."/>
        </authorList>
    </citation>
    <scope>NUCLEOTIDE SEQUENCE [LARGE SCALE GENOMIC DNA]</scope>
    <source>
        <strain evidence="3">F 1598</strain>
    </source>
</reference>
<feature type="compositionally biased region" description="Polar residues" evidence="1">
    <location>
        <begin position="178"/>
        <end position="245"/>
    </location>
</feature>
<feature type="compositionally biased region" description="Basic and acidic residues" evidence="1">
    <location>
        <begin position="773"/>
        <end position="793"/>
    </location>
</feature>
<dbReference type="HOGENOM" id="CLU_278490_0_0_1"/>
<reference evidence="2 3" key="1">
    <citation type="submission" date="2014-04" db="EMBL/GenBank/DDBJ databases">
        <authorList>
            <consortium name="DOE Joint Genome Institute"/>
            <person name="Kuo A."/>
            <person name="Tarkka M."/>
            <person name="Buscot F."/>
            <person name="Kohler A."/>
            <person name="Nagy L.G."/>
            <person name="Floudas D."/>
            <person name="Copeland A."/>
            <person name="Barry K.W."/>
            <person name="Cichocki N."/>
            <person name="Veneault-Fourrey C."/>
            <person name="LaButti K."/>
            <person name="Lindquist E.A."/>
            <person name="Lipzen A."/>
            <person name="Lundell T."/>
            <person name="Morin E."/>
            <person name="Murat C."/>
            <person name="Sun H."/>
            <person name="Tunlid A."/>
            <person name="Henrissat B."/>
            <person name="Grigoriev I.V."/>
            <person name="Hibbett D.S."/>
            <person name="Martin F."/>
            <person name="Nordberg H.P."/>
            <person name="Cantor M.N."/>
            <person name="Hua S.X."/>
        </authorList>
    </citation>
    <scope>NUCLEOTIDE SEQUENCE [LARGE SCALE GENOMIC DNA]</scope>
    <source>
        <strain evidence="2 3">F 1598</strain>
    </source>
</reference>
<keyword evidence="3" id="KW-1185">Reference proteome</keyword>
<feature type="compositionally biased region" description="Basic and acidic residues" evidence="1">
    <location>
        <begin position="301"/>
        <end position="312"/>
    </location>
</feature>
<feature type="compositionally biased region" description="Basic and acidic residues" evidence="1">
    <location>
        <begin position="744"/>
        <end position="763"/>
    </location>
</feature>
<feature type="compositionally biased region" description="Basic and acidic residues" evidence="1">
    <location>
        <begin position="843"/>
        <end position="858"/>
    </location>
</feature>
<evidence type="ECO:0000256" key="1">
    <source>
        <dbReference type="SAM" id="MobiDB-lite"/>
    </source>
</evidence>
<feature type="compositionally biased region" description="Basic residues" evidence="1">
    <location>
        <begin position="1"/>
        <end position="12"/>
    </location>
</feature>
<feature type="compositionally biased region" description="Low complexity" evidence="1">
    <location>
        <begin position="929"/>
        <end position="948"/>
    </location>
</feature>
<proteinExistence type="predicted"/>
<feature type="compositionally biased region" description="Basic and acidic residues" evidence="1">
    <location>
        <begin position="545"/>
        <end position="561"/>
    </location>
</feature>
<feature type="region of interest" description="Disordered" evidence="1">
    <location>
        <begin position="1"/>
        <end position="70"/>
    </location>
</feature>
<feature type="compositionally biased region" description="Basic and acidic residues" evidence="1">
    <location>
        <begin position="278"/>
        <end position="288"/>
    </location>
</feature>
<gene>
    <name evidence="2" type="ORF">PILCRDRAFT_443724</name>
</gene>
<accession>A0A0C3BAW2</accession>
<evidence type="ECO:0000313" key="2">
    <source>
        <dbReference type="EMBL" id="KIM83433.1"/>
    </source>
</evidence>
<dbReference type="Proteomes" id="UP000054166">
    <property type="component" value="Unassembled WGS sequence"/>
</dbReference>
<feature type="compositionally biased region" description="Basic and acidic residues" evidence="1">
    <location>
        <begin position="963"/>
        <end position="975"/>
    </location>
</feature>
<feature type="compositionally biased region" description="Basic and acidic residues" evidence="1">
    <location>
        <begin position="514"/>
        <end position="528"/>
    </location>
</feature>
<feature type="region of interest" description="Disordered" evidence="1">
    <location>
        <begin position="178"/>
        <end position="1024"/>
    </location>
</feature>
<protein>
    <submittedName>
        <fullName evidence="2">Uncharacterized protein</fullName>
    </submittedName>
</protein>
<dbReference type="EMBL" id="KN832991">
    <property type="protein sequence ID" value="KIM83433.1"/>
    <property type="molecule type" value="Genomic_DNA"/>
</dbReference>
<feature type="compositionally biased region" description="Polar residues" evidence="1">
    <location>
        <begin position="815"/>
        <end position="831"/>
    </location>
</feature>
<feature type="compositionally biased region" description="Low complexity" evidence="1">
    <location>
        <begin position="879"/>
        <end position="890"/>
    </location>
</feature>
<dbReference type="STRING" id="765440.A0A0C3BAW2"/>
<feature type="compositionally biased region" description="Basic and acidic residues" evidence="1">
    <location>
        <begin position="663"/>
        <end position="697"/>
    </location>
</feature>
<sequence>MASRQNRKKKGRANQQNRERTVTTLTEGPNPQFLVPTPSEEPAGANMSSPFSVSSSSGAGPNNSIPNGGYQNFAYSGPPYSSNYMGPTQHGGNIQQPQFYQQQPNLPPGRDDLEILENLKAQIKSGQHNRFKATAQPEALLTVYREGLQSEAHYVQQVVTDYQGTGFNQMDYDSNSISQAGNRYGANNTNNIASSPSKPGNDTRSFPDSKTSANGSAGSDIAQPSHSKFGNNTSEQRGQDLSNQKVDQRRPPGDNPVAGEYGSRARALSDASPGKPLYDGKGDVRASRDVAWQQRDGPTSQDDKRGRPDPDRPGPPGRPNGNLDSRSNGNEADARGPVPRDQRFHDRDRNRDRDRDRDRERDWDRDRDRRPDFRRDARGMTDARRPPPEQRHYEPQYSSDLPRRNDNRPPAEDAMDVDKRPPPIATRPVPIDDRAGRPAPIDDRMSRAPPPDRSVRVPSIDDRQARPPSGDNRRAPSPENRNLRPAPPSQPIQDVPLRLSTADRNPVRGPLPPVDDHTARPPLEDRISRPTPSLQERITHPPASRADDRLTRQPSLEERISHAPAAVNDRSIPHADRVVRPSTADRTARPVEPIRPPVQEERMGRPDDRSVRPVPPNDRYARPVTPPQDRALPREAGYAAVPRSSSVRDDSRVLRPPSPSLARDYRPARALSRDRDLRPAHRPEVDRPYDADRRPDLMDVDPPARFNDRPPYPRHLTPPPAADRARGVYPPPLSPQRADSAYVDPDRRYPVGDRRDYPFDGRQRQLSGSEDESYWKSRPGWDRETLDKERIERAAPPARNNGWETREESERRNSFPGSPSTRSFDTSQQRPLGSRLTESYARPGEDRQYPPREHERPRYPPTPAEGTPAFSRVRPRSPSPMSRRPGPGSVVDDGRPPMKRAREDVPYTAGYYSPEPRRPAVAGGPSDYPSRTAPTPRPEAAPYYDGRGPPSGPPGGGRTGPPYDRDYPVARDRAADVGGYVPGPSSYPSRSPPPSRLYGGRGNYTRGDDRPYNNNMPPPPPRSS</sequence>
<feature type="compositionally biased region" description="Basic and acidic residues" evidence="1">
    <location>
        <begin position="430"/>
        <end position="446"/>
    </location>
</feature>
<feature type="compositionally biased region" description="Basic and acidic residues" evidence="1">
    <location>
        <begin position="332"/>
        <end position="394"/>
    </location>
</feature>
<feature type="compositionally biased region" description="Basic and acidic residues" evidence="1">
    <location>
        <begin position="804"/>
        <end position="813"/>
    </location>
</feature>
<name>A0A0C3BAW2_PILCF</name>
<feature type="compositionally biased region" description="Basic and acidic residues" evidence="1">
    <location>
        <begin position="453"/>
        <end position="476"/>
    </location>
</feature>
<feature type="compositionally biased region" description="Basic and acidic residues" evidence="1">
    <location>
        <begin position="598"/>
        <end position="611"/>
    </location>
</feature>
<feature type="compositionally biased region" description="Low complexity" evidence="1">
    <location>
        <begin position="978"/>
        <end position="989"/>
    </location>
</feature>
<feature type="compositionally biased region" description="Low complexity" evidence="1">
    <location>
        <begin position="46"/>
        <end position="69"/>
    </location>
</feature>
<organism evidence="2 3">
    <name type="scientific">Piloderma croceum (strain F 1598)</name>
    <dbReference type="NCBI Taxonomy" id="765440"/>
    <lineage>
        <taxon>Eukaryota</taxon>
        <taxon>Fungi</taxon>
        <taxon>Dikarya</taxon>
        <taxon>Basidiomycota</taxon>
        <taxon>Agaricomycotina</taxon>
        <taxon>Agaricomycetes</taxon>
        <taxon>Agaricomycetidae</taxon>
        <taxon>Atheliales</taxon>
        <taxon>Atheliaceae</taxon>
        <taxon>Piloderma</taxon>
    </lineage>
</organism>
<feature type="compositionally biased region" description="Basic and acidic residues" evidence="1">
    <location>
        <begin position="892"/>
        <end position="905"/>
    </location>
</feature>